<protein>
    <submittedName>
        <fullName evidence="1">Uncharacterized protein</fullName>
    </submittedName>
</protein>
<comment type="caution">
    <text evidence="1">The sequence shown here is derived from an EMBL/GenBank/DDBJ whole genome shotgun (WGS) entry which is preliminary data.</text>
</comment>
<name>A0A8T0QRV3_PANVG</name>
<gene>
    <name evidence="1" type="ORF">PVAP13_7KG367300</name>
</gene>
<accession>A0A8T0QRV3</accession>
<reference evidence="1" key="1">
    <citation type="submission" date="2020-05" db="EMBL/GenBank/DDBJ databases">
        <title>WGS assembly of Panicum virgatum.</title>
        <authorList>
            <person name="Lovell J.T."/>
            <person name="Jenkins J."/>
            <person name="Shu S."/>
            <person name="Juenger T.E."/>
            <person name="Schmutz J."/>
        </authorList>
    </citation>
    <scope>NUCLEOTIDE SEQUENCE</scope>
    <source>
        <strain evidence="1">AP13</strain>
    </source>
</reference>
<evidence type="ECO:0000313" key="2">
    <source>
        <dbReference type="Proteomes" id="UP000823388"/>
    </source>
</evidence>
<sequence>MHAVLAADATRGGLVPIRTCLVVNWEQEEKEGARASLVERRSKRRLDSSLGAIPNDPSRKEISERWIRLTRTPLPPFHSDLVSTSYGFFLSGWMMALALALA</sequence>
<dbReference type="EMBL" id="CM029049">
    <property type="protein sequence ID" value="KAG2575818.1"/>
    <property type="molecule type" value="Genomic_DNA"/>
</dbReference>
<proteinExistence type="predicted"/>
<dbReference type="AlphaFoldDB" id="A0A8T0QRV3"/>
<evidence type="ECO:0000313" key="1">
    <source>
        <dbReference type="EMBL" id="KAG2575818.1"/>
    </source>
</evidence>
<dbReference type="Proteomes" id="UP000823388">
    <property type="component" value="Chromosome 7K"/>
</dbReference>
<organism evidence="1 2">
    <name type="scientific">Panicum virgatum</name>
    <name type="common">Blackwell switchgrass</name>
    <dbReference type="NCBI Taxonomy" id="38727"/>
    <lineage>
        <taxon>Eukaryota</taxon>
        <taxon>Viridiplantae</taxon>
        <taxon>Streptophyta</taxon>
        <taxon>Embryophyta</taxon>
        <taxon>Tracheophyta</taxon>
        <taxon>Spermatophyta</taxon>
        <taxon>Magnoliopsida</taxon>
        <taxon>Liliopsida</taxon>
        <taxon>Poales</taxon>
        <taxon>Poaceae</taxon>
        <taxon>PACMAD clade</taxon>
        <taxon>Panicoideae</taxon>
        <taxon>Panicodae</taxon>
        <taxon>Paniceae</taxon>
        <taxon>Panicinae</taxon>
        <taxon>Panicum</taxon>
        <taxon>Panicum sect. Hiantes</taxon>
    </lineage>
</organism>
<keyword evidence="2" id="KW-1185">Reference proteome</keyword>